<keyword evidence="3" id="KW-1185">Reference proteome</keyword>
<accession>A0A7D9JY23</accession>
<organism evidence="2 3">
    <name type="scientific">Paramuricea clavata</name>
    <name type="common">Red gorgonian</name>
    <name type="synonym">Violescent sea-whip</name>
    <dbReference type="NCBI Taxonomy" id="317549"/>
    <lineage>
        <taxon>Eukaryota</taxon>
        <taxon>Metazoa</taxon>
        <taxon>Cnidaria</taxon>
        <taxon>Anthozoa</taxon>
        <taxon>Octocorallia</taxon>
        <taxon>Malacalcyonacea</taxon>
        <taxon>Plexauridae</taxon>
        <taxon>Paramuricea</taxon>
    </lineage>
</organism>
<evidence type="ECO:0000313" key="3">
    <source>
        <dbReference type="Proteomes" id="UP001152795"/>
    </source>
</evidence>
<sequence length="356" mass="39432">MRNWCFDNLLLLNPDKTKLMVCESRQMLAKLPDFRLSLLGKKLTPASSVKDLGVKFDPILSFDNHILSTVSSCKSSLCQINRAKHVFPKNLLITVINALVFRKLYYCSSLWSNTSCSNLSRLQGVQNFAARVVSNRRKFDHITPILKELRWFPVKSHLYSRDALLAFKCMNDCAPAYLSSQFKTRGEGSEVTIEGSEVTQPKPSSNQSANDKHLNTEASTGKNRKKKGKKSKSKPPTQNSSQQTADVDTSGGIVNTSSSKSTGQGKKTVIIAGDSIVKNTIGLKMSADDPNHHFIVKPFPGATVSDMKDFVKPLTRRTPDKMILHVGINNLRSHSTPKIIADSIVNIVTQIKEDSP</sequence>
<gene>
    <name evidence="2" type="ORF">PACLA_8A058887</name>
</gene>
<feature type="non-terminal residue" evidence="2">
    <location>
        <position position="1"/>
    </location>
</feature>
<feature type="compositionally biased region" description="Polar residues" evidence="1">
    <location>
        <begin position="235"/>
        <end position="255"/>
    </location>
</feature>
<protein>
    <submittedName>
        <fullName evidence="2">Uncharacterized protein</fullName>
    </submittedName>
</protein>
<feature type="compositionally biased region" description="Basic residues" evidence="1">
    <location>
        <begin position="222"/>
        <end position="233"/>
    </location>
</feature>
<dbReference type="AlphaFoldDB" id="A0A7D9JY23"/>
<feature type="region of interest" description="Disordered" evidence="1">
    <location>
        <begin position="189"/>
        <end position="265"/>
    </location>
</feature>
<dbReference type="SUPFAM" id="SSF52266">
    <property type="entry name" value="SGNH hydrolase"/>
    <property type="match status" value="1"/>
</dbReference>
<feature type="compositionally biased region" description="Polar residues" evidence="1">
    <location>
        <begin position="197"/>
        <end position="209"/>
    </location>
</feature>
<dbReference type="OrthoDB" id="3598277at2759"/>
<proteinExistence type="predicted"/>
<feature type="compositionally biased region" description="Low complexity" evidence="1">
    <location>
        <begin position="256"/>
        <end position="265"/>
    </location>
</feature>
<comment type="caution">
    <text evidence="2">The sequence shown here is derived from an EMBL/GenBank/DDBJ whole genome shotgun (WGS) entry which is preliminary data.</text>
</comment>
<dbReference type="Proteomes" id="UP001152795">
    <property type="component" value="Unassembled WGS sequence"/>
</dbReference>
<dbReference type="PANTHER" id="PTHR33332">
    <property type="entry name" value="REVERSE TRANSCRIPTASE DOMAIN-CONTAINING PROTEIN"/>
    <property type="match status" value="1"/>
</dbReference>
<reference evidence="2" key="1">
    <citation type="submission" date="2020-04" db="EMBL/GenBank/DDBJ databases">
        <authorList>
            <person name="Alioto T."/>
            <person name="Alioto T."/>
            <person name="Gomez Garrido J."/>
        </authorList>
    </citation>
    <scope>NUCLEOTIDE SEQUENCE</scope>
    <source>
        <strain evidence="2">A484AB</strain>
    </source>
</reference>
<evidence type="ECO:0000256" key="1">
    <source>
        <dbReference type="SAM" id="MobiDB-lite"/>
    </source>
</evidence>
<evidence type="ECO:0000313" key="2">
    <source>
        <dbReference type="EMBL" id="CAB4037959.1"/>
    </source>
</evidence>
<dbReference type="Gene3D" id="3.40.50.12690">
    <property type="match status" value="1"/>
</dbReference>
<name>A0A7D9JY23_PARCT</name>
<dbReference type="EMBL" id="CACRXK020023654">
    <property type="protein sequence ID" value="CAB4037959.1"/>
    <property type="molecule type" value="Genomic_DNA"/>
</dbReference>